<dbReference type="InterPro" id="IPR038076">
    <property type="entry name" value="MgtE_N_sf"/>
</dbReference>
<reference evidence="2" key="1">
    <citation type="submission" date="2020-05" db="EMBL/GenBank/DDBJ databases">
        <authorList>
            <person name="Chiriac C."/>
            <person name="Salcher M."/>
            <person name="Ghai R."/>
            <person name="Kavagutti S V."/>
        </authorList>
    </citation>
    <scope>NUCLEOTIDE SEQUENCE</scope>
</reference>
<dbReference type="Gene3D" id="3.10.580.10">
    <property type="entry name" value="CBS-domain"/>
    <property type="match status" value="1"/>
</dbReference>
<dbReference type="SMART" id="SM00924">
    <property type="entry name" value="MgtE_N"/>
    <property type="match status" value="1"/>
</dbReference>
<protein>
    <submittedName>
        <fullName evidence="2">Unannotated protein</fullName>
    </submittedName>
</protein>
<dbReference type="PROSITE" id="PS51371">
    <property type="entry name" value="CBS"/>
    <property type="match status" value="1"/>
</dbReference>
<dbReference type="GO" id="GO:0016020">
    <property type="term" value="C:membrane"/>
    <property type="evidence" value="ECO:0007669"/>
    <property type="project" value="InterPro"/>
</dbReference>
<dbReference type="InterPro" id="IPR006669">
    <property type="entry name" value="MgtE_transporter"/>
</dbReference>
<dbReference type="SUPFAM" id="SSF158791">
    <property type="entry name" value="MgtE N-terminal domain-like"/>
    <property type="match status" value="1"/>
</dbReference>
<dbReference type="PANTHER" id="PTHR43773:SF1">
    <property type="entry name" value="MAGNESIUM TRANSPORTER MGTE"/>
    <property type="match status" value="1"/>
</dbReference>
<dbReference type="InterPro" id="IPR000644">
    <property type="entry name" value="CBS_dom"/>
</dbReference>
<dbReference type="SUPFAM" id="SSF54631">
    <property type="entry name" value="CBS-domain pair"/>
    <property type="match status" value="1"/>
</dbReference>
<dbReference type="GO" id="GO:0015095">
    <property type="term" value="F:magnesium ion transmembrane transporter activity"/>
    <property type="evidence" value="ECO:0007669"/>
    <property type="project" value="InterPro"/>
</dbReference>
<sequence>MTNAAGTRVFLARLAGVGAFEPNGDQVGRVRDVVVMLRGGHQPPRALGLVLEVSGRRRIFVPMTRVTSIDASQVILTGTLNMRRFEQRSSETLVMSELFDRRVDLVDGGDAVTIMDVSIEQDRSRDWLVSELFVRRSGTGLRRRGESTVIDWNEVNGLNLIERDQGIENLLATLDKMRAADLANALHDLTPKRRLEVARGLDDERLADVLEELPVDDRVEILQMLEVERAADVLEEMDPDDAADLISELPPATAADLLERMEPEEADDIRRLLSYGDYTAGGMMTTEPVVLSPDATVAEALARVRSADLSPSLAAQVYVARPPLETPTGRYLGTTHFQRLLREPPGTLVSAIVESDLEPIGPLTPIAEVTRYFATYNLVAIPVVDEGDHLLGVVTVDDLIDHMLPEDWRDTTSRGAGVTDGY</sequence>
<dbReference type="InterPro" id="IPR046342">
    <property type="entry name" value="CBS_dom_sf"/>
</dbReference>
<evidence type="ECO:0000313" key="2">
    <source>
        <dbReference type="EMBL" id="CAB4927165.1"/>
    </source>
</evidence>
<accession>A0A6J7I8F1</accession>
<evidence type="ECO:0000259" key="1">
    <source>
        <dbReference type="PROSITE" id="PS51371"/>
    </source>
</evidence>
<gene>
    <name evidence="2" type="ORF">UFOPK3610_01739</name>
</gene>
<dbReference type="Pfam" id="PF26205">
    <property type="entry name" value="SH3_actinomycetes"/>
    <property type="match status" value="1"/>
</dbReference>
<dbReference type="EMBL" id="CAFBMR010000106">
    <property type="protein sequence ID" value="CAB4927165.1"/>
    <property type="molecule type" value="Genomic_DNA"/>
</dbReference>
<dbReference type="SUPFAM" id="SSF50346">
    <property type="entry name" value="PRC-barrel domain"/>
    <property type="match status" value="1"/>
</dbReference>
<name>A0A6J7I8F1_9ZZZZ</name>
<dbReference type="CDD" id="cd04606">
    <property type="entry name" value="CBS_pair_Mg_transporter"/>
    <property type="match status" value="1"/>
</dbReference>
<dbReference type="Pfam" id="PF00571">
    <property type="entry name" value="CBS"/>
    <property type="match status" value="1"/>
</dbReference>
<proteinExistence type="predicted"/>
<dbReference type="InterPro" id="IPR006668">
    <property type="entry name" value="Mg_transptr_MgtE_intracell_dom"/>
</dbReference>
<dbReference type="InterPro" id="IPR058838">
    <property type="entry name" value="SH3_actinomycetes"/>
</dbReference>
<feature type="domain" description="CBS" evidence="1">
    <location>
        <begin position="353"/>
        <end position="411"/>
    </location>
</feature>
<dbReference type="PANTHER" id="PTHR43773">
    <property type="entry name" value="MAGNESIUM TRANSPORTER MGTE"/>
    <property type="match status" value="1"/>
</dbReference>
<dbReference type="InterPro" id="IPR011033">
    <property type="entry name" value="PRC_barrel-like_sf"/>
</dbReference>
<dbReference type="Gene3D" id="1.25.60.10">
    <property type="entry name" value="MgtE N-terminal domain-like"/>
    <property type="match status" value="1"/>
</dbReference>
<dbReference type="AlphaFoldDB" id="A0A6J7I8F1"/>
<dbReference type="Pfam" id="PF03448">
    <property type="entry name" value="MgtE_N"/>
    <property type="match status" value="1"/>
</dbReference>
<organism evidence="2">
    <name type="scientific">freshwater metagenome</name>
    <dbReference type="NCBI Taxonomy" id="449393"/>
    <lineage>
        <taxon>unclassified sequences</taxon>
        <taxon>metagenomes</taxon>
        <taxon>ecological metagenomes</taxon>
    </lineage>
</organism>